<evidence type="ECO:0000259" key="12">
    <source>
        <dbReference type="Pfam" id="PF01717"/>
    </source>
</evidence>
<comment type="pathway">
    <text evidence="3">Amino-acid biosynthesis; L-methionine biosynthesis via de novo pathway; L-methionine from L-homocysteine (MetE route): step 1/1.</text>
</comment>
<dbReference type="InterPro" id="IPR038071">
    <property type="entry name" value="UROD/MetE-like_sf"/>
</dbReference>
<comment type="similarity">
    <text evidence="4">Belongs to the vitamin-B12 independent methionine synthase family.</text>
</comment>
<dbReference type="GO" id="GO:0009086">
    <property type="term" value="P:methionine biosynthetic process"/>
    <property type="evidence" value="ECO:0007669"/>
    <property type="project" value="UniProtKB-KW"/>
</dbReference>
<dbReference type="InterPro" id="IPR002629">
    <property type="entry name" value="Met_Synth_C/arc"/>
</dbReference>
<evidence type="ECO:0000256" key="5">
    <source>
        <dbReference type="ARBA" id="ARBA00012034"/>
    </source>
</evidence>
<feature type="domain" description="Cobalamin-independent methionine synthase MetE N-terminal" evidence="13">
    <location>
        <begin position="5"/>
        <end position="310"/>
    </location>
</feature>
<dbReference type="EC" id="2.1.1.14" evidence="5"/>
<reference evidence="14" key="1">
    <citation type="submission" date="2018-05" db="EMBL/GenBank/DDBJ databases">
        <authorList>
            <person name="Lanie J.A."/>
            <person name="Ng W.-L."/>
            <person name="Kazmierczak K.M."/>
            <person name="Andrzejewski T.M."/>
            <person name="Davidsen T.M."/>
            <person name="Wayne K.J."/>
            <person name="Tettelin H."/>
            <person name="Glass J.I."/>
            <person name="Rusch D."/>
            <person name="Podicherti R."/>
            <person name="Tsui H.-C.T."/>
            <person name="Winkler M.E."/>
        </authorList>
    </citation>
    <scope>NUCLEOTIDE SEQUENCE</scope>
</reference>
<dbReference type="Gene3D" id="3.20.20.210">
    <property type="match status" value="2"/>
</dbReference>
<evidence type="ECO:0000256" key="9">
    <source>
        <dbReference type="ARBA" id="ARBA00022723"/>
    </source>
</evidence>
<dbReference type="Pfam" id="PF08267">
    <property type="entry name" value="Meth_synt_1"/>
    <property type="match status" value="1"/>
</dbReference>
<evidence type="ECO:0000256" key="8">
    <source>
        <dbReference type="ARBA" id="ARBA00022679"/>
    </source>
</evidence>
<comment type="function">
    <text evidence="2">Catalyzes the transfer of a methyl group from 5-methyltetrahydrofolate to homocysteine resulting in methionine formation.</text>
</comment>
<keyword evidence="7" id="KW-0028">Amino-acid biosynthesis</keyword>
<dbReference type="EMBL" id="UINC01029729">
    <property type="protein sequence ID" value="SVB12934.1"/>
    <property type="molecule type" value="Genomic_DNA"/>
</dbReference>
<evidence type="ECO:0000256" key="2">
    <source>
        <dbReference type="ARBA" id="ARBA00002777"/>
    </source>
</evidence>
<gene>
    <name evidence="14" type="ORF">METZ01_LOCUS165788</name>
</gene>
<dbReference type="CDD" id="cd03312">
    <property type="entry name" value="CIMS_N_terminal_like"/>
    <property type="match status" value="1"/>
</dbReference>
<dbReference type="GO" id="GO:0032259">
    <property type="term" value="P:methylation"/>
    <property type="evidence" value="ECO:0007669"/>
    <property type="project" value="UniProtKB-KW"/>
</dbReference>
<evidence type="ECO:0000256" key="3">
    <source>
        <dbReference type="ARBA" id="ARBA00004681"/>
    </source>
</evidence>
<comment type="cofactor">
    <cofactor evidence="1">
        <name>Zn(2+)</name>
        <dbReference type="ChEBI" id="CHEBI:29105"/>
    </cofactor>
</comment>
<evidence type="ECO:0000259" key="13">
    <source>
        <dbReference type="Pfam" id="PF08267"/>
    </source>
</evidence>
<keyword evidence="9" id="KW-0479">Metal-binding</keyword>
<keyword evidence="11" id="KW-0486">Methionine biosynthesis</keyword>
<dbReference type="PANTHER" id="PTHR30519">
    <property type="entry name" value="5-METHYLTETRAHYDROPTEROYLTRIGLUTAMATE--HOMOCYSTEINE METHYLTRANSFERASE"/>
    <property type="match status" value="1"/>
</dbReference>
<evidence type="ECO:0000256" key="11">
    <source>
        <dbReference type="ARBA" id="ARBA00023167"/>
    </source>
</evidence>
<dbReference type="FunFam" id="3.20.20.210:FF:000003">
    <property type="entry name" value="5-methyltetrahydropteroyltriglutamate--homocysteine methyltransferase"/>
    <property type="match status" value="1"/>
</dbReference>
<dbReference type="SUPFAM" id="SSF51726">
    <property type="entry name" value="UROD/MetE-like"/>
    <property type="match status" value="2"/>
</dbReference>
<dbReference type="UniPathway" id="UPA00051">
    <property type="reaction ID" value="UER00082"/>
</dbReference>
<evidence type="ECO:0000256" key="10">
    <source>
        <dbReference type="ARBA" id="ARBA00022833"/>
    </source>
</evidence>
<dbReference type="NCBIfam" id="NF003556">
    <property type="entry name" value="PRK05222.1"/>
    <property type="match status" value="1"/>
</dbReference>
<feature type="domain" description="Cobalamin-independent methionine synthase MetE C-terminal/archaeal" evidence="12">
    <location>
        <begin position="430"/>
        <end position="515"/>
    </location>
</feature>
<evidence type="ECO:0000256" key="4">
    <source>
        <dbReference type="ARBA" id="ARBA00009553"/>
    </source>
</evidence>
<evidence type="ECO:0000256" key="1">
    <source>
        <dbReference type="ARBA" id="ARBA00001947"/>
    </source>
</evidence>
<organism evidence="14">
    <name type="scientific">marine metagenome</name>
    <dbReference type="NCBI Taxonomy" id="408172"/>
    <lineage>
        <taxon>unclassified sequences</taxon>
        <taxon>metagenomes</taxon>
        <taxon>ecological metagenomes</taxon>
    </lineage>
</organism>
<dbReference type="AlphaFoldDB" id="A0A382BH00"/>
<accession>A0A382BH00</accession>
<proteinExistence type="inferred from homology"/>
<dbReference type="GO" id="GO:0008270">
    <property type="term" value="F:zinc ion binding"/>
    <property type="evidence" value="ECO:0007669"/>
    <property type="project" value="InterPro"/>
</dbReference>
<dbReference type="Pfam" id="PF01717">
    <property type="entry name" value="Meth_synt_2"/>
    <property type="match status" value="1"/>
</dbReference>
<name>A0A382BH00_9ZZZZ</name>
<dbReference type="GO" id="GO:0003871">
    <property type="term" value="F:5-methyltetrahydropteroyltriglutamate-homocysteine S-methyltransferase activity"/>
    <property type="evidence" value="ECO:0007669"/>
    <property type="project" value="UniProtKB-EC"/>
</dbReference>
<protein>
    <recommendedName>
        <fullName evidence="5">5-methyltetrahydropteroyltriglutamate--homocysteine S-methyltransferase</fullName>
        <ecNumber evidence="5">2.1.1.14</ecNumber>
    </recommendedName>
</protein>
<feature type="non-terminal residue" evidence="14">
    <location>
        <position position="515"/>
    </location>
</feature>
<evidence type="ECO:0000256" key="7">
    <source>
        <dbReference type="ARBA" id="ARBA00022605"/>
    </source>
</evidence>
<evidence type="ECO:0000256" key="6">
    <source>
        <dbReference type="ARBA" id="ARBA00022603"/>
    </source>
</evidence>
<keyword evidence="6" id="KW-0489">Methyltransferase</keyword>
<sequence length="515" mass="59478">MIKISTIGYPRIGPKRELKKVLELFWKGEISENELEKTAKELRKQNWQVQKANGVDLISSNDFSFYDQVLDTICLLGAIPKRYKWSKDKVSLKTYFAMARGSQDKELDVPALEMTKWFDTNYHYLVPEFSADQTFSLSSNKPFDEFNEAKSLGYITKPIILGPLSFLLLGKSNNQGFRTLDLLDKILPIYKEIIGKLSDLGAEWIQIDEPILVKDLDEEVVARITPTLNELKKASKNSKILIATYFESLDEKIQKKLSISDIDAIHLDLLRGVENKNYIQNEKKILSLGIIDGRNIWKSDLNEKIKVIQESIKSENEVFISTSCSLLYCPYDLDLEKKIPNEIKRWLSFSKQKLNELNLIKKFINKDDKDISKELEQNSLDILDRQNSKLIHDSSVKKRLETIDSSTTERKLGYTQRSKIHKDIFKLPKFPTTTIGSFPQTLDVRQARAKFKKGELDEASYEKFLKDKTIAVIKKQEEIDIDVIVHGEFERNDMVEYFGEHLKGFTFSSSGWVQS</sequence>
<dbReference type="InterPro" id="IPR013215">
    <property type="entry name" value="Cbl-indep_Met_Synth_N"/>
</dbReference>
<evidence type="ECO:0000313" key="14">
    <source>
        <dbReference type="EMBL" id="SVB12934.1"/>
    </source>
</evidence>
<keyword evidence="8" id="KW-0808">Transferase</keyword>
<keyword evidence="10" id="KW-0862">Zinc</keyword>